<reference evidence="8" key="1">
    <citation type="submission" date="2020-04" db="EMBL/GenBank/DDBJ databases">
        <authorList>
            <person name="Zhang T."/>
        </authorList>
    </citation>
    <scope>NUCLEOTIDE SEQUENCE</scope>
    <source>
        <strain evidence="8">HKST-UBA79</strain>
    </source>
</reference>
<dbReference type="PANTHER" id="PTHR33284">
    <property type="entry name" value="RIBOSOMAL PROTEIN L25/GLN-TRNA SYNTHETASE, ANTI-CODON-BINDING DOMAIN-CONTAINING PROTEIN"/>
    <property type="match status" value="1"/>
</dbReference>
<dbReference type="Proteomes" id="UP000740557">
    <property type="component" value="Unassembled WGS sequence"/>
</dbReference>
<dbReference type="Pfam" id="PF01386">
    <property type="entry name" value="Ribosomal_L25p"/>
    <property type="match status" value="1"/>
</dbReference>
<dbReference type="InterPro" id="IPR020057">
    <property type="entry name" value="Ribosomal_bL25_b-dom"/>
</dbReference>
<evidence type="ECO:0000313" key="9">
    <source>
        <dbReference type="Proteomes" id="UP000740557"/>
    </source>
</evidence>
<dbReference type="InterPro" id="IPR029751">
    <property type="entry name" value="Ribosomal_L25_dom"/>
</dbReference>
<dbReference type="GO" id="GO:0022625">
    <property type="term" value="C:cytosolic large ribosomal subunit"/>
    <property type="evidence" value="ECO:0007669"/>
    <property type="project" value="TreeGrafter"/>
</dbReference>
<dbReference type="PANTHER" id="PTHR33284:SF1">
    <property type="entry name" value="RIBOSOMAL PROTEIN L25_GLN-TRNA SYNTHETASE, ANTI-CODON-BINDING DOMAIN-CONTAINING PROTEIN"/>
    <property type="match status" value="1"/>
</dbReference>
<comment type="function">
    <text evidence="5">This is one of the proteins that binds to the 5S RNA in the ribosome where it forms part of the central protuberance.</text>
</comment>
<dbReference type="Pfam" id="PF14693">
    <property type="entry name" value="Ribosomal_TL5_C"/>
    <property type="match status" value="1"/>
</dbReference>
<dbReference type="HAMAP" id="MF_01334">
    <property type="entry name" value="Ribosomal_bL25_CTC"/>
    <property type="match status" value="1"/>
</dbReference>
<dbReference type="GO" id="GO:0006412">
    <property type="term" value="P:translation"/>
    <property type="evidence" value="ECO:0007669"/>
    <property type="project" value="UniProtKB-UniRule"/>
</dbReference>
<evidence type="ECO:0000256" key="2">
    <source>
        <dbReference type="ARBA" id="ARBA00022884"/>
    </source>
</evidence>
<name>A0A955J298_UNCKA</name>
<feature type="domain" description="Large ribosomal subunit protein bL25 L25" evidence="6">
    <location>
        <begin position="5"/>
        <end position="89"/>
    </location>
</feature>
<evidence type="ECO:0000259" key="7">
    <source>
        <dbReference type="Pfam" id="PF14693"/>
    </source>
</evidence>
<evidence type="ECO:0000313" key="8">
    <source>
        <dbReference type="EMBL" id="MCA9308656.1"/>
    </source>
</evidence>
<evidence type="ECO:0000256" key="1">
    <source>
        <dbReference type="ARBA" id="ARBA00022730"/>
    </source>
</evidence>
<dbReference type="SUPFAM" id="SSF50715">
    <property type="entry name" value="Ribosomal protein L25-like"/>
    <property type="match status" value="1"/>
</dbReference>
<evidence type="ECO:0000256" key="3">
    <source>
        <dbReference type="ARBA" id="ARBA00022980"/>
    </source>
</evidence>
<keyword evidence="1 5" id="KW-0699">rRNA-binding</keyword>
<keyword evidence="3 5" id="KW-0689">Ribosomal protein</keyword>
<comment type="similarity">
    <text evidence="5">Belongs to the bacterial ribosomal protein bL25 family. CTC subfamily.</text>
</comment>
<proteinExistence type="inferred from homology"/>
<comment type="caution">
    <text evidence="8">The sequence shown here is derived from an EMBL/GenBank/DDBJ whole genome shotgun (WGS) entry which is preliminary data.</text>
</comment>
<dbReference type="EMBL" id="JAGQNX010000129">
    <property type="protein sequence ID" value="MCA9308656.1"/>
    <property type="molecule type" value="Genomic_DNA"/>
</dbReference>
<accession>A0A955J298</accession>
<dbReference type="GO" id="GO:0003735">
    <property type="term" value="F:structural constituent of ribosome"/>
    <property type="evidence" value="ECO:0007669"/>
    <property type="project" value="InterPro"/>
</dbReference>
<sequence>MEIIATKRDVFGKKVKAFRKERKLPTVMFGKGLESEPLFVNLTDFNRLFAEAGETTLVDLKIEKESTQKVLIKEIQVHHITGEPIHAGFHKVDLTEKITADIPVTIIGEDENELVKSGEALVLTLLPTISVEALPADLPHEIKIDITNLLEIDSGITVAEITGIDKTRVEIVGIEDDELVIKLAHASMAEETDEEVNEADAIANIEATEETAEDKDK</sequence>
<evidence type="ECO:0000256" key="5">
    <source>
        <dbReference type="HAMAP-Rule" id="MF_01334"/>
    </source>
</evidence>
<dbReference type="Gene3D" id="2.40.240.10">
    <property type="entry name" value="Ribosomal Protein L25, Chain P"/>
    <property type="match status" value="1"/>
</dbReference>
<gene>
    <name evidence="5" type="primary">rplY</name>
    <name evidence="5" type="synonym">ctc</name>
    <name evidence="8" type="ORF">KC980_04035</name>
</gene>
<dbReference type="AlphaFoldDB" id="A0A955J298"/>
<comment type="subunit">
    <text evidence="5">Part of the 50S ribosomal subunit; part of the 5S rRNA/L5/L18/L25 subcomplex. Contacts the 5S rRNA. Binds to the 5S rRNA independently of L5 and L18.</text>
</comment>
<keyword evidence="4 5" id="KW-0687">Ribonucleoprotein</keyword>
<dbReference type="InterPro" id="IPR011035">
    <property type="entry name" value="Ribosomal_bL25/Gln-tRNA_synth"/>
</dbReference>
<evidence type="ECO:0000259" key="6">
    <source>
        <dbReference type="Pfam" id="PF01386"/>
    </source>
</evidence>
<dbReference type="CDD" id="cd00495">
    <property type="entry name" value="Ribosomal_L25_TL5_CTC"/>
    <property type="match status" value="1"/>
</dbReference>
<reference evidence="8" key="2">
    <citation type="journal article" date="2021" name="Microbiome">
        <title>Successional dynamics and alternative stable states in a saline activated sludge microbial community over 9 years.</title>
        <authorList>
            <person name="Wang Y."/>
            <person name="Ye J."/>
            <person name="Ju F."/>
            <person name="Liu L."/>
            <person name="Boyd J.A."/>
            <person name="Deng Y."/>
            <person name="Parks D.H."/>
            <person name="Jiang X."/>
            <person name="Yin X."/>
            <person name="Woodcroft B.J."/>
            <person name="Tyson G.W."/>
            <person name="Hugenholtz P."/>
            <person name="Polz M.F."/>
            <person name="Zhang T."/>
        </authorList>
    </citation>
    <scope>NUCLEOTIDE SEQUENCE</scope>
    <source>
        <strain evidence="8">HKST-UBA79</strain>
    </source>
</reference>
<feature type="domain" description="Large ribosomal subunit protein bL25 beta" evidence="7">
    <location>
        <begin position="97"/>
        <end position="182"/>
    </location>
</feature>
<dbReference type="GO" id="GO:0008097">
    <property type="term" value="F:5S rRNA binding"/>
    <property type="evidence" value="ECO:0007669"/>
    <property type="project" value="InterPro"/>
</dbReference>
<dbReference type="InterPro" id="IPR037121">
    <property type="entry name" value="Ribosomal_bL25_C"/>
</dbReference>
<keyword evidence="2 5" id="KW-0694">RNA-binding</keyword>
<dbReference type="Gene3D" id="2.170.120.20">
    <property type="entry name" value="Ribosomal protein L25, beta domain"/>
    <property type="match status" value="1"/>
</dbReference>
<dbReference type="InterPro" id="IPR020056">
    <property type="entry name" value="Rbsml_bL25/Gln-tRNA_synth_N"/>
</dbReference>
<dbReference type="InterPro" id="IPR001021">
    <property type="entry name" value="Ribosomal_bL25_long"/>
</dbReference>
<protein>
    <recommendedName>
        <fullName evidence="5">Large ribosomal subunit protein bL25</fullName>
    </recommendedName>
    <alternativeName>
        <fullName evidence="5">General stress protein CTC</fullName>
    </alternativeName>
</protein>
<dbReference type="NCBIfam" id="TIGR00731">
    <property type="entry name" value="bL25_bact_ctc"/>
    <property type="match status" value="1"/>
</dbReference>
<dbReference type="InterPro" id="IPR020930">
    <property type="entry name" value="Ribosomal_uL5_bac-type"/>
</dbReference>
<organism evidence="8 9">
    <name type="scientific">candidate division WWE3 bacterium</name>
    <dbReference type="NCBI Taxonomy" id="2053526"/>
    <lineage>
        <taxon>Bacteria</taxon>
        <taxon>Katanobacteria</taxon>
    </lineage>
</organism>
<evidence type="ECO:0000256" key="4">
    <source>
        <dbReference type="ARBA" id="ARBA00023274"/>
    </source>
</evidence>